<feature type="domain" description="Exosome RNA helicase MTR4-like beta-barrel" evidence="1">
    <location>
        <begin position="41"/>
        <end position="139"/>
    </location>
</feature>
<comment type="caution">
    <text evidence="2">The sequence shown here is derived from an EMBL/GenBank/DDBJ whole genome shotgun (WGS) entry which is preliminary data.</text>
</comment>
<sequence length="161" mass="18362">MPDLQCDICSNDIGHYYDAQSALVNFNKRLISMAAGSVSNQNVLATGRIVILRNTHFYPFHAAVVLKPDLRELGSERKYFILALVDRRQKNDKQDASGTVVSPRWPPVPSMLKPDHATYEVNSVDLSSISFITNKAVKMLRRLWIVIGRLLFLRQRPPWKL</sequence>
<organism evidence="2 3">
    <name type="scientific">Boletus reticuloceps</name>
    <dbReference type="NCBI Taxonomy" id="495285"/>
    <lineage>
        <taxon>Eukaryota</taxon>
        <taxon>Fungi</taxon>
        <taxon>Dikarya</taxon>
        <taxon>Basidiomycota</taxon>
        <taxon>Agaricomycotina</taxon>
        <taxon>Agaricomycetes</taxon>
        <taxon>Agaricomycetidae</taxon>
        <taxon>Boletales</taxon>
        <taxon>Boletineae</taxon>
        <taxon>Boletaceae</taxon>
        <taxon>Boletoideae</taxon>
        <taxon>Boletus</taxon>
    </lineage>
</organism>
<dbReference type="AlphaFoldDB" id="A0A8I2YZF7"/>
<proteinExistence type="predicted"/>
<evidence type="ECO:0000259" key="1">
    <source>
        <dbReference type="Pfam" id="PF13234"/>
    </source>
</evidence>
<name>A0A8I2YZF7_9AGAM</name>
<accession>A0A8I2YZF7</accession>
<dbReference type="InterPro" id="IPR025696">
    <property type="entry name" value="Beta-barrel_MTR4"/>
</dbReference>
<evidence type="ECO:0000313" key="3">
    <source>
        <dbReference type="Proteomes" id="UP000683000"/>
    </source>
</evidence>
<reference evidence="2" key="1">
    <citation type="submission" date="2021-03" db="EMBL/GenBank/DDBJ databases">
        <title>Evolutionary innovations through gain and loss of genes in the ectomycorrhizal Boletales.</title>
        <authorList>
            <person name="Wu G."/>
            <person name="Miyauchi S."/>
            <person name="Morin E."/>
            <person name="Yang Z.-L."/>
            <person name="Xu J."/>
            <person name="Martin F.M."/>
        </authorList>
    </citation>
    <scope>NUCLEOTIDE SEQUENCE</scope>
    <source>
        <strain evidence="2">BR01</strain>
    </source>
</reference>
<gene>
    <name evidence="2" type="ORF">JVT61DRAFT_5220</name>
</gene>
<evidence type="ECO:0000313" key="2">
    <source>
        <dbReference type="EMBL" id="KAG6380834.1"/>
    </source>
</evidence>
<keyword evidence="3" id="KW-1185">Reference proteome</keyword>
<protein>
    <recommendedName>
        <fullName evidence="1">Exosome RNA helicase MTR4-like beta-barrel domain-containing protein</fullName>
    </recommendedName>
</protein>
<dbReference type="Pfam" id="PF13234">
    <property type="entry name" value="MTR4_beta-barrel"/>
    <property type="match status" value="1"/>
</dbReference>
<dbReference type="EMBL" id="JAGFBS010000002">
    <property type="protein sequence ID" value="KAG6380834.1"/>
    <property type="molecule type" value="Genomic_DNA"/>
</dbReference>
<dbReference type="Proteomes" id="UP000683000">
    <property type="component" value="Unassembled WGS sequence"/>
</dbReference>